<sequence>MSKALIRYAAASFILVLSIWLVGASAAPLSEQPNSRTIAFVVAVATSDLRSAREGGEHVFAYAPDESEGTLSSAIKDWLSQGDKARLRLAPADQATIFAFYWAATRMPPQSRCFMDIDSEECQQDLGYWLARVRNGDPEFVSAYRQAQMRLSLPPLATQRHE</sequence>
<proteinExistence type="predicted"/>
<accession>A0A656Q9Z2</accession>
<keyword evidence="2" id="KW-1185">Reference proteome</keyword>
<comment type="caution">
    <text evidence="1">The sequence shown here is derived from an EMBL/GenBank/DDBJ whole genome shotgun (WGS) entry which is preliminary data.</text>
</comment>
<dbReference type="RefSeq" id="WP_051078919.1">
    <property type="nucleotide sequence ID" value="NZ_JFHD01000044.1"/>
</dbReference>
<protein>
    <submittedName>
        <fullName evidence="1">Uncharacterized protein</fullName>
    </submittedName>
</protein>
<organism evidence="1 2">
    <name type="scientific">Caballeronia zhejiangensis</name>
    <dbReference type="NCBI Taxonomy" id="871203"/>
    <lineage>
        <taxon>Bacteria</taxon>
        <taxon>Pseudomonadati</taxon>
        <taxon>Pseudomonadota</taxon>
        <taxon>Betaproteobacteria</taxon>
        <taxon>Burkholderiales</taxon>
        <taxon>Burkholderiaceae</taxon>
        <taxon>Caballeronia</taxon>
    </lineage>
</organism>
<name>A0A656Q9Z2_9BURK</name>
<dbReference type="EMBL" id="JFHD01000044">
    <property type="protein sequence ID" value="KDR25654.1"/>
    <property type="molecule type" value="Genomic_DNA"/>
</dbReference>
<evidence type="ECO:0000313" key="1">
    <source>
        <dbReference type="EMBL" id="KDR25654.1"/>
    </source>
</evidence>
<reference evidence="1 2" key="1">
    <citation type="submission" date="2014-03" db="EMBL/GenBank/DDBJ databases">
        <title>Draft Genome Sequences of Four Burkholderia Strains.</title>
        <authorList>
            <person name="Liu X.Y."/>
            <person name="Li C.X."/>
            <person name="Xu J.H."/>
        </authorList>
    </citation>
    <scope>NUCLEOTIDE SEQUENCE [LARGE SCALE GENOMIC DNA]</scope>
    <source>
        <strain evidence="1 2">OP-1</strain>
    </source>
</reference>
<evidence type="ECO:0000313" key="2">
    <source>
        <dbReference type="Proteomes" id="UP000027451"/>
    </source>
</evidence>
<dbReference type="OrthoDB" id="9130693at2"/>
<dbReference type="AlphaFoldDB" id="A0A656Q9Z2"/>
<dbReference type="Proteomes" id="UP000027451">
    <property type="component" value="Unassembled WGS sequence"/>
</dbReference>
<gene>
    <name evidence="1" type="ORF">BG60_27410</name>
</gene>